<dbReference type="InterPro" id="IPR002202">
    <property type="entry name" value="HMG_CoA_Rdtase"/>
</dbReference>
<dbReference type="GO" id="GO:0015936">
    <property type="term" value="P:coenzyme A metabolic process"/>
    <property type="evidence" value="ECO:0007669"/>
    <property type="project" value="InterPro"/>
</dbReference>
<dbReference type="GO" id="GO:0005778">
    <property type="term" value="C:peroxisomal membrane"/>
    <property type="evidence" value="ECO:0007669"/>
    <property type="project" value="TreeGrafter"/>
</dbReference>
<dbReference type="GO" id="GO:0016126">
    <property type="term" value="P:sterol biosynthetic process"/>
    <property type="evidence" value="ECO:0007669"/>
    <property type="project" value="TreeGrafter"/>
</dbReference>
<sequence length="310" mass="34568">MSMTLSVRKEDTRSAPCAAAPFLKPKKVVDPVVISAPLPSEEDEDVVKAIIAATTPFYSLESKLGDYCRADAIRMEDLQRITDKSLDGLPLVGSNYDSIWGSAGRCPLIPTDIIVPFFLEHREYSVPMATTDGCLAASTTNGCKAILLRDDMKRRHDRGFDLVMRFGTVRRAFDLKLFLNLFDWDAHTSLKSTRPAKFQLALQVSCAFTVKWFSKPWVPALKLGNLSLYKGLEASTSAREVRLTEEELGRPYGQNWASGKLSEQISSLISITISTILLTQIVINLNSHIRSNSKFSHLIQLQTPNTVHNY</sequence>
<protein>
    <submittedName>
        <fullName evidence="1">Uncharacterized protein</fullName>
    </submittedName>
</protein>
<organism evidence="1 2">
    <name type="scientific">Escallonia herrerae</name>
    <dbReference type="NCBI Taxonomy" id="1293975"/>
    <lineage>
        <taxon>Eukaryota</taxon>
        <taxon>Viridiplantae</taxon>
        <taxon>Streptophyta</taxon>
        <taxon>Embryophyta</taxon>
        <taxon>Tracheophyta</taxon>
        <taxon>Spermatophyta</taxon>
        <taxon>Magnoliopsida</taxon>
        <taxon>eudicotyledons</taxon>
        <taxon>Gunneridae</taxon>
        <taxon>Pentapetalae</taxon>
        <taxon>asterids</taxon>
        <taxon>campanulids</taxon>
        <taxon>Escalloniales</taxon>
        <taxon>Escalloniaceae</taxon>
        <taxon>Escallonia</taxon>
    </lineage>
</organism>
<proteinExistence type="predicted"/>
<dbReference type="EMBL" id="JAVXUP010002234">
    <property type="protein sequence ID" value="KAK3004589.1"/>
    <property type="molecule type" value="Genomic_DNA"/>
</dbReference>
<dbReference type="Proteomes" id="UP001188597">
    <property type="component" value="Unassembled WGS sequence"/>
</dbReference>
<gene>
    <name evidence="1" type="ORF">RJ639_019647</name>
</gene>
<dbReference type="Gene3D" id="3.90.770.10">
    <property type="entry name" value="3-hydroxy-3-methylglutaryl-coenzyme A Reductase, Chain A, domain 2"/>
    <property type="match status" value="1"/>
</dbReference>
<dbReference type="InterPro" id="IPR023074">
    <property type="entry name" value="HMG_CoA_Rdtase_cat_sf"/>
</dbReference>
<dbReference type="PANTHER" id="PTHR10572">
    <property type="entry name" value="3-HYDROXY-3-METHYLGLUTARYL-COENZYME A REDUCTASE"/>
    <property type="match status" value="1"/>
</dbReference>
<name>A0AA89AI58_9ASTE</name>
<keyword evidence="2" id="KW-1185">Reference proteome</keyword>
<dbReference type="InterPro" id="IPR023282">
    <property type="entry name" value="HMG_CoA_Rdtase_N"/>
</dbReference>
<evidence type="ECO:0000313" key="2">
    <source>
        <dbReference type="Proteomes" id="UP001188597"/>
    </source>
</evidence>
<dbReference type="PANTHER" id="PTHR10572:SF24">
    <property type="entry name" value="3-HYDROXY-3-METHYLGLUTARYL-COENZYME A REDUCTASE"/>
    <property type="match status" value="1"/>
</dbReference>
<dbReference type="GO" id="GO:0004420">
    <property type="term" value="F:hydroxymethylglutaryl-CoA reductase (NADPH) activity"/>
    <property type="evidence" value="ECO:0007669"/>
    <property type="project" value="InterPro"/>
</dbReference>
<dbReference type="PROSITE" id="PS50065">
    <property type="entry name" value="HMG_COA_REDUCTASE_4"/>
    <property type="match status" value="1"/>
</dbReference>
<evidence type="ECO:0000313" key="1">
    <source>
        <dbReference type="EMBL" id="KAK3004589.1"/>
    </source>
</evidence>
<dbReference type="SUPFAM" id="SSF56542">
    <property type="entry name" value="Substrate-binding domain of HMG-CoA reductase"/>
    <property type="match status" value="1"/>
</dbReference>
<accession>A0AA89AI58</accession>
<dbReference type="GO" id="GO:0005789">
    <property type="term" value="C:endoplasmic reticulum membrane"/>
    <property type="evidence" value="ECO:0007669"/>
    <property type="project" value="TreeGrafter"/>
</dbReference>
<dbReference type="GO" id="GO:0008299">
    <property type="term" value="P:isoprenoid biosynthetic process"/>
    <property type="evidence" value="ECO:0007669"/>
    <property type="project" value="TreeGrafter"/>
</dbReference>
<dbReference type="InterPro" id="IPR009029">
    <property type="entry name" value="HMG_CoA_Rdtase_sub-bd_dom_sf"/>
</dbReference>
<dbReference type="AlphaFoldDB" id="A0AA89AI58"/>
<dbReference type="Pfam" id="PF00368">
    <property type="entry name" value="HMG-CoA_red"/>
    <property type="match status" value="1"/>
</dbReference>
<reference evidence="1" key="1">
    <citation type="submission" date="2022-12" db="EMBL/GenBank/DDBJ databases">
        <title>Draft genome assemblies for two species of Escallonia (Escalloniales).</title>
        <authorList>
            <person name="Chanderbali A."/>
            <person name="Dervinis C."/>
            <person name="Anghel I."/>
            <person name="Soltis D."/>
            <person name="Soltis P."/>
            <person name="Zapata F."/>
        </authorList>
    </citation>
    <scope>NUCLEOTIDE SEQUENCE</scope>
    <source>
        <strain evidence="1">UCBG64.0493</strain>
        <tissue evidence="1">Leaf</tissue>
    </source>
</reference>
<dbReference type="Gene3D" id="1.10.3270.10">
    <property type="entry name" value="HMGR, N-terminal domain"/>
    <property type="match status" value="1"/>
</dbReference>
<comment type="caution">
    <text evidence="1">The sequence shown here is derived from an EMBL/GenBank/DDBJ whole genome shotgun (WGS) entry which is preliminary data.</text>
</comment>